<reference evidence="2" key="1">
    <citation type="submission" date="2023-10" db="EMBL/GenBank/DDBJ databases">
        <authorList>
            <person name="Chen Y."/>
            <person name="Shah S."/>
            <person name="Dougan E. K."/>
            <person name="Thang M."/>
            <person name="Chan C."/>
        </authorList>
    </citation>
    <scope>NUCLEOTIDE SEQUENCE [LARGE SCALE GENOMIC DNA]</scope>
</reference>
<evidence type="ECO:0000313" key="3">
    <source>
        <dbReference type="Proteomes" id="UP001189429"/>
    </source>
</evidence>
<proteinExistence type="predicted"/>
<feature type="region of interest" description="Disordered" evidence="1">
    <location>
        <begin position="125"/>
        <end position="152"/>
    </location>
</feature>
<gene>
    <name evidence="2" type="ORF">PCOR1329_LOCUS38628</name>
</gene>
<organism evidence="2 3">
    <name type="scientific">Prorocentrum cordatum</name>
    <dbReference type="NCBI Taxonomy" id="2364126"/>
    <lineage>
        <taxon>Eukaryota</taxon>
        <taxon>Sar</taxon>
        <taxon>Alveolata</taxon>
        <taxon>Dinophyceae</taxon>
        <taxon>Prorocentrales</taxon>
        <taxon>Prorocentraceae</taxon>
        <taxon>Prorocentrum</taxon>
    </lineage>
</organism>
<dbReference type="EMBL" id="CAUYUJ010014673">
    <property type="protein sequence ID" value="CAK0844553.1"/>
    <property type="molecule type" value="Genomic_DNA"/>
</dbReference>
<sequence length="195" mass="22276">MAMSRSAARARPRTPVSIESLVVHRDDVEGAVTLNARIHAFVEKKLPGLDDHVNSHVAKRTEALRMEVDTQLSEQFLRQTSGRKVFGGRANHLRWQNARHQALQQSLDRNMKAWILEAIQGWEPHGASEEASDEAPPQQQEEPLPEAKETDRIYALLTKRAAQFDNLRLPSEIPRVKTIRPSYSLPSMWRDKYPN</sequence>
<name>A0ABN9TFM8_9DINO</name>
<keyword evidence="3" id="KW-1185">Reference proteome</keyword>
<evidence type="ECO:0000256" key="1">
    <source>
        <dbReference type="SAM" id="MobiDB-lite"/>
    </source>
</evidence>
<evidence type="ECO:0000313" key="2">
    <source>
        <dbReference type="EMBL" id="CAK0844553.1"/>
    </source>
</evidence>
<dbReference type="Proteomes" id="UP001189429">
    <property type="component" value="Unassembled WGS sequence"/>
</dbReference>
<accession>A0ABN9TFM8</accession>
<protein>
    <submittedName>
        <fullName evidence="2">Uncharacterized protein</fullName>
    </submittedName>
</protein>
<comment type="caution">
    <text evidence="2">The sequence shown here is derived from an EMBL/GenBank/DDBJ whole genome shotgun (WGS) entry which is preliminary data.</text>
</comment>